<dbReference type="WBParaSite" id="Hba_12651">
    <property type="protein sequence ID" value="Hba_12651"/>
    <property type="gene ID" value="Hba_12651"/>
</dbReference>
<dbReference type="GO" id="GO:0004867">
    <property type="term" value="F:serine-type endopeptidase inhibitor activity"/>
    <property type="evidence" value="ECO:0007669"/>
    <property type="project" value="UniProtKB-KW"/>
</dbReference>
<dbReference type="InterPro" id="IPR051368">
    <property type="entry name" value="SerProtInhib-TIL_Domain"/>
</dbReference>
<proteinExistence type="predicted"/>
<keyword evidence="2" id="KW-0722">Serine protease inhibitor</keyword>
<dbReference type="CDD" id="cd19941">
    <property type="entry name" value="TIL"/>
    <property type="match status" value="2"/>
</dbReference>
<feature type="domain" description="TIL" evidence="4">
    <location>
        <begin position="203"/>
        <end position="255"/>
    </location>
</feature>
<keyword evidence="5" id="KW-1185">Reference proteome</keyword>
<evidence type="ECO:0000313" key="6">
    <source>
        <dbReference type="WBParaSite" id="Hba_12651"/>
    </source>
</evidence>
<name>A0A1I7X5I6_HETBA</name>
<evidence type="ECO:0000256" key="2">
    <source>
        <dbReference type="ARBA" id="ARBA00022900"/>
    </source>
</evidence>
<reference evidence="6" key="1">
    <citation type="submission" date="2016-11" db="UniProtKB">
        <authorList>
            <consortium name="WormBaseParasite"/>
        </authorList>
    </citation>
    <scope>IDENTIFICATION</scope>
</reference>
<dbReference type="PANTHER" id="PTHR23259:SF70">
    <property type="entry name" value="ACCESSORY GLAND PROTEIN ACP62F-RELATED"/>
    <property type="match status" value="1"/>
</dbReference>
<evidence type="ECO:0000256" key="3">
    <source>
        <dbReference type="ARBA" id="ARBA00023157"/>
    </source>
</evidence>
<dbReference type="SUPFAM" id="SSF57567">
    <property type="entry name" value="Serine protease inhibitors"/>
    <property type="match status" value="2"/>
</dbReference>
<dbReference type="Gene3D" id="2.10.25.10">
    <property type="entry name" value="Laminin"/>
    <property type="match status" value="2"/>
</dbReference>
<keyword evidence="3" id="KW-1015">Disulfide bond</keyword>
<evidence type="ECO:0000313" key="5">
    <source>
        <dbReference type="Proteomes" id="UP000095283"/>
    </source>
</evidence>
<dbReference type="Proteomes" id="UP000095283">
    <property type="component" value="Unplaced"/>
</dbReference>
<keyword evidence="1" id="KW-0646">Protease inhibitor</keyword>
<dbReference type="InterPro" id="IPR036084">
    <property type="entry name" value="Ser_inhib-like_sf"/>
</dbReference>
<evidence type="ECO:0000259" key="4">
    <source>
        <dbReference type="Pfam" id="PF01826"/>
    </source>
</evidence>
<protein>
    <submittedName>
        <fullName evidence="6">Trypsin Inhibitor like cysteine rich domain protein</fullName>
    </submittedName>
</protein>
<dbReference type="Pfam" id="PF01826">
    <property type="entry name" value="TIL"/>
    <property type="match status" value="2"/>
</dbReference>
<feature type="domain" description="TIL" evidence="4">
    <location>
        <begin position="79"/>
        <end position="131"/>
    </location>
</feature>
<dbReference type="PANTHER" id="PTHR23259">
    <property type="entry name" value="RIDDLE"/>
    <property type="match status" value="1"/>
</dbReference>
<evidence type="ECO:0000256" key="1">
    <source>
        <dbReference type="ARBA" id="ARBA00022690"/>
    </source>
</evidence>
<accession>A0A1I7X5I6</accession>
<dbReference type="AlphaFoldDB" id="A0A1I7X5I6"/>
<dbReference type="InterPro" id="IPR002919">
    <property type="entry name" value="TIL_dom"/>
</dbReference>
<organism evidence="5 6">
    <name type="scientific">Heterorhabditis bacteriophora</name>
    <name type="common">Entomopathogenic nematode worm</name>
    <dbReference type="NCBI Taxonomy" id="37862"/>
    <lineage>
        <taxon>Eukaryota</taxon>
        <taxon>Metazoa</taxon>
        <taxon>Ecdysozoa</taxon>
        <taxon>Nematoda</taxon>
        <taxon>Chromadorea</taxon>
        <taxon>Rhabditida</taxon>
        <taxon>Rhabditina</taxon>
        <taxon>Rhabditomorpha</taxon>
        <taxon>Strongyloidea</taxon>
        <taxon>Heterorhabditidae</taxon>
        <taxon>Heterorhabditis</taxon>
    </lineage>
</organism>
<sequence length="321" mass="35284">MLLETYFSDFSTTQFISICDKCKRVVTDDMISVFPIFALTTSDYYENIPRCAEVRVKCMAGHHCEDTSSGISCAPDPTCKANEEFQLLSLSCEPTCDNKNPPCDDSYGPPACQCKKGFVRKNGQCVNPNRCRKVNPTDIIKRPTLKEENPCATLKCGSNFYCEIIDGTGQCVPNPGPCASVRCGFNTTCFEFEGSAGCYSTNCGINEEFRSCSSHCEPTCGREDIFCIQSCGVPQCQCKPGYFRKNGKCVSATECGTSSNRPKSTTRNYVDELITPPPLNCSTALILCDKDHHCEDLNGKPNCVKNEGSSKRIGSRSRQGR</sequence>